<proteinExistence type="predicted"/>
<comment type="caution">
    <text evidence="4">The sequence shown here is derived from an EMBL/GenBank/DDBJ whole genome shotgun (WGS) entry which is preliminary data.</text>
</comment>
<keyword evidence="2" id="KW-0812">Transmembrane</keyword>
<keyword evidence="2" id="KW-1133">Transmembrane helix</keyword>
<evidence type="ECO:0000313" key="5">
    <source>
        <dbReference type="Proteomes" id="UP001221142"/>
    </source>
</evidence>
<feature type="signal peptide" evidence="3">
    <location>
        <begin position="1"/>
        <end position="24"/>
    </location>
</feature>
<evidence type="ECO:0008006" key="6">
    <source>
        <dbReference type="Google" id="ProtNLM"/>
    </source>
</evidence>
<dbReference type="Proteomes" id="UP001221142">
    <property type="component" value="Unassembled WGS sequence"/>
</dbReference>
<evidence type="ECO:0000313" key="4">
    <source>
        <dbReference type="EMBL" id="KAJ7617094.1"/>
    </source>
</evidence>
<feature type="region of interest" description="Disordered" evidence="1">
    <location>
        <begin position="380"/>
        <end position="453"/>
    </location>
</feature>
<evidence type="ECO:0000256" key="1">
    <source>
        <dbReference type="SAM" id="MobiDB-lite"/>
    </source>
</evidence>
<feature type="transmembrane region" description="Helical" evidence="2">
    <location>
        <begin position="311"/>
        <end position="337"/>
    </location>
</feature>
<evidence type="ECO:0000256" key="3">
    <source>
        <dbReference type="SAM" id="SignalP"/>
    </source>
</evidence>
<organism evidence="4 5">
    <name type="scientific">Roridomyces roridus</name>
    <dbReference type="NCBI Taxonomy" id="1738132"/>
    <lineage>
        <taxon>Eukaryota</taxon>
        <taxon>Fungi</taxon>
        <taxon>Dikarya</taxon>
        <taxon>Basidiomycota</taxon>
        <taxon>Agaricomycotina</taxon>
        <taxon>Agaricomycetes</taxon>
        <taxon>Agaricomycetidae</taxon>
        <taxon>Agaricales</taxon>
        <taxon>Marasmiineae</taxon>
        <taxon>Mycenaceae</taxon>
        <taxon>Roridomyces</taxon>
    </lineage>
</organism>
<feature type="region of interest" description="Disordered" evidence="1">
    <location>
        <begin position="180"/>
        <end position="301"/>
    </location>
</feature>
<protein>
    <recommendedName>
        <fullName evidence="6">Mid2 domain-containing protein</fullName>
    </recommendedName>
</protein>
<reference evidence="4" key="1">
    <citation type="submission" date="2023-03" db="EMBL/GenBank/DDBJ databases">
        <title>Massive genome expansion in bonnet fungi (Mycena s.s.) driven by repeated elements and novel gene families across ecological guilds.</title>
        <authorList>
            <consortium name="Lawrence Berkeley National Laboratory"/>
            <person name="Harder C.B."/>
            <person name="Miyauchi S."/>
            <person name="Viragh M."/>
            <person name="Kuo A."/>
            <person name="Thoen E."/>
            <person name="Andreopoulos B."/>
            <person name="Lu D."/>
            <person name="Skrede I."/>
            <person name="Drula E."/>
            <person name="Henrissat B."/>
            <person name="Morin E."/>
            <person name="Kohler A."/>
            <person name="Barry K."/>
            <person name="LaButti K."/>
            <person name="Morin E."/>
            <person name="Salamov A."/>
            <person name="Lipzen A."/>
            <person name="Mereny Z."/>
            <person name="Hegedus B."/>
            <person name="Baldrian P."/>
            <person name="Stursova M."/>
            <person name="Weitz H."/>
            <person name="Taylor A."/>
            <person name="Grigoriev I.V."/>
            <person name="Nagy L.G."/>
            <person name="Martin F."/>
            <person name="Kauserud H."/>
        </authorList>
    </citation>
    <scope>NUCLEOTIDE SEQUENCE</scope>
    <source>
        <strain evidence="4">9284</strain>
    </source>
</reference>
<accession>A0AAD7BCH4</accession>
<keyword evidence="2" id="KW-0472">Membrane</keyword>
<keyword evidence="5" id="KW-1185">Reference proteome</keyword>
<dbReference type="EMBL" id="JARKIF010000021">
    <property type="protein sequence ID" value="KAJ7617094.1"/>
    <property type="molecule type" value="Genomic_DNA"/>
</dbReference>
<feature type="compositionally biased region" description="Low complexity" evidence="1">
    <location>
        <begin position="404"/>
        <end position="421"/>
    </location>
</feature>
<feature type="compositionally biased region" description="Low complexity" evidence="1">
    <location>
        <begin position="206"/>
        <end position="283"/>
    </location>
</feature>
<dbReference type="AlphaFoldDB" id="A0AAD7BCH4"/>
<feature type="compositionally biased region" description="Gly residues" evidence="1">
    <location>
        <begin position="195"/>
        <end position="205"/>
    </location>
</feature>
<gene>
    <name evidence="4" type="ORF">FB45DRAFT_872576</name>
</gene>
<keyword evidence="3" id="KW-0732">Signal</keyword>
<feature type="chain" id="PRO_5041943492" description="Mid2 domain-containing protein" evidence="3">
    <location>
        <begin position="25"/>
        <end position="453"/>
    </location>
</feature>
<name>A0AAD7BCH4_9AGAR</name>
<evidence type="ECO:0000256" key="2">
    <source>
        <dbReference type="SAM" id="Phobius"/>
    </source>
</evidence>
<sequence length="453" mass="46779">MPPHSFQSPRSLAAFVLLVSQTSGAILNTTFDDTSSAFSWTSGSWTAVSAANPCNGCSAKPSIASTSGQTYHDGSYEAGDPEMTTGSFTFTGSAVYIYGLGHADDGADIIFTLGNSQTPFHYTGDNDWTYNVLYFSADNLDSSDSQTVSWILNTDPSTVNKHSQQIAMFDFALVTPGEDKVNVPKPVPPTTSPGDGSGGSGGSGGSNDSKPGTSTSSSSSQTPTTNNPGSVSSSSSRPSSANSIPSSSGGTEGTSSRTVTTVGALSSGSSGAISTTNGTSNGSPASESNPNSDPGAGNIPLSSSISSKHHMGVALIVGIAVGILILGVLGVIAFFLWHRRRRTCQGSRQDNRVIQPFAANSARLPEKPAALSLSTVSLLDRHERDTEEEDSPSSTSHTDRETRSSSPTETSAVATPSAAQPIPIPTPIPTREQMLEDRIAELEAQMAAPPPYV</sequence>